<gene>
    <name evidence="10" type="ORF">QR98_0072020</name>
    <name evidence="9" type="ORF">SSS_6642</name>
</gene>
<dbReference type="PROSITE" id="PS50250">
    <property type="entry name" value="PCI"/>
    <property type="match status" value="1"/>
</dbReference>
<keyword evidence="7" id="KW-0175">Coiled coil</keyword>
<evidence type="ECO:0000256" key="6">
    <source>
        <dbReference type="ARBA" id="ARBA00023242"/>
    </source>
</evidence>
<dbReference type="VEuPathDB" id="VectorBase:SSCA005756"/>
<dbReference type="Pfam" id="PF18392">
    <property type="entry name" value="CSN7a_helixI"/>
    <property type="match status" value="1"/>
</dbReference>
<reference evidence="9" key="3">
    <citation type="submission" date="2020-01" db="EMBL/GenBank/DDBJ databases">
        <authorList>
            <person name="Korhonen P.K.K."/>
            <person name="Guangxu M.G."/>
            <person name="Wang T.W."/>
            <person name="Stroehlein A.J.S."/>
            <person name="Young N.D."/>
            <person name="Ang C.-S.A."/>
            <person name="Fernando D.W.F."/>
            <person name="Lu H.L."/>
            <person name="Taylor S.T."/>
            <person name="Ehtesham M.E.M."/>
            <person name="Najaraj S.H.N."/>
            <person name="Harsha G.H.G."/>
            <person name="Madugundu A.M."/>
            <person name="Renuse S.R."/>
            <person name="Holt D.H."/>
            <person name="Pandey A.P."/>
            <person name="Papenfuss A.P."/>
            <person name="Gasser R.B.G."/>
            <person name="Fischer K.F."/>
        </authorList>
    </citation>
    <scope>NUCLEOTIDE SEQUENCE</scope>
    <source>
        <strain evidence="9">SSS_KF_BRIS2020</strain>
    </source>
</reference>
<dbReference type="GO" id="GO:0010387">
    <property type="term" value="P:COP9 signalosome assembly"/>
    <property type="evidence" value="ECO:0007669"/>
    <property type="project" value="InterPro"/>
</dbReference>
<keyword evidence="5" id="KW-0736">Signalosome</keyword>
<evidence type="ECO:0000313" key="13">
    <source>
        <dbReference type="Proteomes" id="UP000616769"/>
    </source>
</evidence>
<dbReference type="InterPro" id="IPR000717">
    <property type="entry name" value="PCI_dom"/>
</dbReference>
<dbReference type="InterPro" id="IPR036390">
    <property type="entry name" value="WH_DNA-bd_sf"/>
</dbReference>
<reference evidence="11" key="4">
    <citation type="submission" date="2022-06" db="UniProtKB">
        <authorList>
            <consortium name="EnsemblMetazoa"/>
        </authorList>
    </citation>
    <scope>IDENTIFICATION</scope>
</reference>
<dbReference type="OrthoDB" id="10265275at2759"/>
<evidence type="ECO:0000313" key="10">
    <source>
        <dbReference type="EMBL" id="KPM08679.1"/>
    </source>
</evidence>
<evidence type="ECO:0000256" key="7">
    <source>
        <dbReference type="SAM" id="Coils"/>
    </source>
</evidence>
<name>A0A132ACT1_SARSC</name>
<evidence type="ECO:0000313" key="12">
    <source>
        <dbReference type="Proteomes" id="UP000070412"/>
    </source>
</evidence>
<evidence type="ECO:0000256" key="2">
    <source>
        <dbReference type="ARBA" id="ARBA00004496"/>
    </source>
</evidence>
<evidence type="ECO:0000256" key="1">
    <source>
        <dbReference type="ARBA" id="ARBA00004123"/>
    </source>
</evidence>
<keyword evidence="6" id="KW-0539">Nucleus</keyword>
<feature type="domain" description="PCI" evidence="8">
    <location>
        <begin position="1"/>
        <end position="171"/>
    </location>
</feature>
<evidence type="ECO:0000259" key="8">
    <source>
        <dbReference type="PROSITE" id="PS50250"/>
    </source>
</evidence>
<dbReference type="PANTHER" id="PTHR15350">
    <property type="entry name" value="COP9 SIGNALOSOME COMPLEX SUBUNIT 7/DENDRITIC CELL PROTEIN GA17"/>
    <property type="match status" value="1"/>
</dbReference>
<dbReference type="PANTHER" id="PTHR15350:SF5">
    <property type="entry name" value="COP9 SIGNALOSOME COMPLEX SUBUNIT 7"/>
    <property type="match status" value="1"/>
</dbReference>
<dbReference type="Proteomes" id="UP000070412">
    <property type="component" value="Unassembled WGS sequence"/>
</dbReference>
<dbReference type="SMART" id="SM00088">
    <property type="entry name" value="PINT"/>
    <property type="match status" value="1"/>
</dbReference>
<accession>A0A132ACT1</accession>
<evidence type="ECO:0000313" key="9">
    <source>
        <dbReference type="EMBL" id="KAF7489521.1"/>
    </source>
</evidence>
<dbReference type="InterPro" id="IPR041481">
    <property type="entry name" value="CSN7_helixI"/>
</dbReference>
<feature type="coiled-coil region" evidence="7">
    <location>
        <begin position="190"/>
        <end position="217"/>
    </location>
</feature>
<sequence>MNAAQNDIRNTKCPNATIKEYVLKAKSLQTDDLGLIDIIKQTLECPTIFVFGELLELSNVQALANTSNDPYLKLLQLFAYGTYRDYLREKKCSPDTIPDLTELMRQKLRQLTILSSAKYCRHISYQVLLDELDLNSTRELEDLIIELIYSNVLKGHLDQVNKCLEVDQTIARDVRDEDFQTITNILGDWLRSCENILMKIETQIQKAKNMKDENQQAKKFMESTIVSIKANLKQENEDAMMLDAFYFKDEKKRSQKFAKYKWKKDN</sequence>
<dbReference type="EnsemblMetazoa" id="SSS_6642s_mrna">
    <property type="protein sequence ID" value="KAF7489521.1"/>
    <property type="gene ID" value="SSS_6642"/>
</dbReference>
<proteinExistence type="inferred from homology"/>
<dbReference type="InterPro" id="IPR045237">
    <property type="entry name" value="COPS7/eIF3m"/>
</dbReference>
<dbReference type="EMBL" id="JXLN01012609">
    <property type="protein sequence ID" value="KPM08679.1"/>
    <property type="molecule type" value="Genomic_DNA"/>
</dbReference>
<keyword evidence="4" id="KW-0963">Cytoplasm</keyword>
<dbReference type="SUPFAM" id="SSF46785">
    <property type="entry name" value="Winged helix' DNA-binding domain"/>
    <property type="match status" value="1"/>
</dbReference>
<dbReference type="Pfam" id="PF01399">
    <property type="entry name" value="PCI"/>
    <property type="match status" value="1"/>
</dbReference>
<dbReference type="GO" id="GO:0008180">
    <property type="term" value="C:COP9 signalosome"/>
    <property type="evidence" value="ECO:0007669"/>
    <property type="project" value="UniProtKB-KW"/>
</dbReference>
<dbReference type="AlphaFoldDB" id="A0A132ACT1"/>
<reference evidence="12" key="2">
    <citation type="journal article" date="2020" name="PLoS Negl. Trop. Dis.">
        <title>High-quality nuclear genome for Sarcoptes scabiei-A critical resource for a neglected parasite.</title>
        <authorList>
            <person name="Korhonen P.K."/>
            <person name="Gasser R.B."/>
            <person name="Ma G."/>
            <person name="Wang T."/>
            <person name="Stroehlein A.J."/>
            <person name="Young N.D."/>
            <person name="Ang C.S."/>
            <person name="Fernando D.D."/>
            <person name="Lu H.C."/>
            <person name="Taylor S."/>
            <person name="Reynolds S.L."/>
            <person name="Mofiz E."/>
            <person name="Najaraj S.H."/>
            <person name="Gowda H."/>
            <person name="Madugundu A."/>
            <person name="Renuse S."/>
            <person name="Holt D."/>
            <person name="Pandey A."/>
            <person name="Papenfuss A.T."/>
            <person name="Fischer K."/>
        </authorList>
    </citation>
    <scope>NUCLEOTIDE SEQUENCE [LARGE SCALE GENOMIC DNA]</scope>
</reference>
<evidence type="ECO:0000256" key="4">
    <source>
        <dbReference type="ARBA" id="ARBA00022490"/>
    </source>
</evidence>
<evidence type="ECO:0000256" key="3">
    <source>
        <dbReference type="ARBA" id="ARBA00008482"/>
    </source>
</evidence>
<dbReference type="EMBL" id="WVUK01000064">
    <property type="protein sequence ID" value="KAF7489521.1"/>
    <property type="molecule type" value="Genomic_DNA"/>
</dbReference>
<evidence type="ECO:0000256" key="5">
    <source>
        <dbReference type="ARBA" id="ARBA00022790"/>
    </source>
</evidence>
<dbReference type="Proteomes" id="UP000616769">
    <property type="component" value="Unassembled WGS sequence"/>
</dbReference>
<keyword evidence="12" id="KW-1185">Reference proteome</keyword>
<organism evidence="10 13">
    <name type="scientific">Sarcoptes scabiei</name>
    <name type="common">Itch mite</name>
    <name type="synonym">Acarus scabiei</name>
    <dbReference type="NCBI Taxonomy" id="52283"/>
    <lineage>
        <taxon>Eukaryota</taxon>
        <taxon>Metazoa</taxon>
        <taxon>Ecdysozoa</taxon>
        <taxon>Arthropoda</taxon>
        <taxon>Chelicerata</taxon>
        <taxon>Arachnida</taxon>
        <taxon>Acari</taxon>
        <taxon>Acariformes</taxon>
        <taxon>Sarcoptiformes</taxon>
        <taxon>Astigmata</taxon>
        <taxon>Psoroptidia</taxon>
        <taxon>Sarcoptoidea</taxon>
        <taxon>Sarcoptidae</taxon>
        <taxon>Sarcoptinae</taxon>
        <taxon>Sarcoptes</taxon>
    </lineage>
</organism>
<protein>
    <submittedName>
        <fullName evidence="10">COP9 signalosome complex subunit 7a-like protein</fullName>
    </submittedName>
    <submittedName>
        <fullName evidence="9">COP9 signalosome complex subunit 7b</fullName>
    </submittedName>
</protein>
<dbReference type="GO" id="GO:0005737">
    <property type="term" value="C:cytoplasm"/>
    <property type="evidence" value="ECO:0007669"/>
    <property type="project" value="UniProtKB-SubCell"/>
</dbReference>
<comment type="subcellular location">
    <subcellularLocation>
        <location evidence="2">Cytoplasm</location>
    </subcellularLocation>
    <subcellularLocation>
        <location evidence="1">Nucleus</location>
    </subcellularLocation>
</comment>
<comment type="similarity">
    <text evidence="3">Belongs to the CSN7/EIF3M family. CSN7 subfamily.</text>
</comment>
<dbReference type="OMA" id="GTYKQFR"/>
<evidence type="ECO:0000313" key="11">
    <source>
        <dbReference type="EnsemblMetazoa" id="KAF7489521.1"/>
    </source>
</evidence>
<reference evidence="10 13" key="1">
    <citation type="journal article" date="2015" name="Parasit. Vectors">
        <title>Draft genome of the scabies mite.</title>
        <authorList>
            <person name="Rider S.D.Jr."/>
            <person name="Morgan M.S."/>
            <person name="Arlian L.G."/>
        </authorList>
    </citation>
    <scope>NUCLEOTIDE SEQUENCE [LARGE SCALE GENOMIC DNA]</scope>
    <source>
        <strain evidence="10">Arlian Lab</strain>
    </source>
</reference>